<evidence type="ECO:0000313" key="2">
    <source>
        <dbReference type="EMBL" id="SES12617.1"/>
    </source>
</evidence>
<dbReference type="STRING" id="416874.SAMN04487958_107206"/>
<dbReference type="EMBL" id="FOGS01000007">
    <property type="protein sequence ID" value="SES12617.1"/>
    <property type="molecule type" value="Genomic_DNA"/>
</dbReference>
<feature type="coiled-coil region" evidence="1">
    <location>
        <begin position="649"/>
        <end position="676"/>
    </location>
</feature>
<keyword evidence="1" id="KW-0175">Coiled coil</keyword>
<proteinExistence type="predicted"/>
<organism evidence="2 3">
    <name type="scientific">Vreelandella subterranea</name>
    <dbReference type="NCBI Taxonomy" id="416874"/>
    <lineage>
        <taxon>Bacteria</taxon>
        <taxon>Pseudomonadati</taxon>
        <taxon>Pseudomonadota</taxon>
        <taxon>Gammaproteobacteria</taxon>
        <taxon>Oceanospirillales</taxon>
        <taxon>Halomonadaceae</taxon>
        <taxon>Vreelandella</taxon>
    </lineage>
</organism>
<dbReference type="AlphaFoldDB" id="A0A1H9UU74"/>
<accession>A0A1H9UU74</accession>
<dbReference type="RefSeq" id="WP_092828172.1">
    <property type="nucleotide sequence ID" value="NZ_FOGS01000007.1"/>
</dbReference>
<evidence type="ECO:0000313" key="3">
    <source>
        <dbReference type="Proteomes" id="UP000198505"/>
    </source>
</evidence>
<protein>
    <submittedName>
        <fullName evidence="2">Tail length tape measure protein</fullName>
    </submittedName>
</protein>
<keyword evidence="3" id="KW-1185">Reference proteome</keyword>
<reference evidence="3" key="1">
    <citation type="submission" date="2016-10" db="EMBL/GenBank/DDBJ databases">
        <authorList>
            <person name="Varghese N."/>
            <person name="Submissions S."/>
        </authorList>
    </citation>
    <scope>NUCLEOTIDE SEQUENCE [LARGE SCALE GENOMIC DNA]</scope>
    <source>
        <strain evidence="3">CGMCC 1.6495</strain>
    </source>
</reference>
<name>A0A1H9UU74_9GAMM</name>
<evidence type="ECO:0000256" key="1">
    <source>
        <dbReference type="SAM" id="Coils"/>
    </source>
</evidence>
<feature type="coiled-coil region" evidence="1">
    <location>
        <begin position="437"/>
        <end position="497"/>
    </location>
</feature>
<sequence>MARQYKTGLIITGDASGGIRAIRSTDEELGKLNKAFNRGTRRSKQFRQSVNGTSRELQVLRRAAAPVAAALAGVFAANSLRGQIDFADQLQKTNLRIGASTEALSEYNYVAKLAGVEFGQLTTAWQRQSRRIAQAAQGTGEAQDALKTLNLTAAELAQLAPEDQFERIAEAMSGVAEESDRVALAQKIWDSEGVKLLQVVNQGTDAIRAQREEAARLGLTISQDTANAMASFNDEVTRMQAVGEGLSRQILADLVPAMTSGMQATSAWVAEMGGAEAILDTFTDGATVLAALLAGRYAGAFIKSSKSVAKKTVANISDARAEAAATAAATRRTAAEVQSANILRARAVAEAKATVGTNAHAIALQNLATASDRVTAAQAAHTAAVNTAAAAATRASVAMRGLSGALALIGGPMGAAVIAGGAAYYFRDSLGFASAAARETREEVDQLVKSMDNYTEAQYRNNRVSIVQDLAEARVEAEKLERQIATLQEQSQQESIMYQGRPGAAGGQISELMAELQEQNRVIAANEEGLREYDQAWQDVLQSQVSGVSIFRTLDQWLDEIGRSADSAGRSVNNGAPSDKTIEAWGKYNDQLRESIAATRDGGSALGAAIRAMDGMGEGVSDVMRGYTAFLSIQDEALKDQKKSQKEAATAARQSAKDATSAAEQLEKQYTSTAAQLEKQIALFGNTTKAAELRYQTEKGALSELDQSRKNHIITLGRELDALNAREEMKKRVDKIGNAPQVGNADASVGGAFGEFARIEQQRAEQQNWYAEQIDMLRQFKNEEGQIHEEAAQKIMALQNEQSANAAINQLQSQATLAAGAAQTLSRISAMTEEGSAINQALFAASQGFLIAQTLMQGKAAATDIMIQGQVAAAKAVAMNPIGGQAQAATLMATAAGQASMVQGMAIANAAMIGAEGLVKLSGQAHDGIDSIPNSGTWNLERGERVVDNRTNHDLKQYLERSNRMAAREGGGSGGGITINAPVTVEAKQGVSEQDAQRQGRAMGRAFEAQVVQILQKHKRPGGVLAGS</sequence>
<dbReference type="Proteomes" id="UP000198505">
    <property type="component" value="Unassembled WGS sequence"/>
</dbReference>
<gene>
    <name evidence="2" type="ORF">SAMN04487958_107206</name>
</gene>